<reference evidence="1" key="1">
    <citation type="submission" date="2020-05" db="EMBL/GenBank/DDBJ databases">
        <authorList>
            <person name="Chiriac C."/>
            <person name="Salcher M."/>
            <person name="Ghai R."/>
            <person name="Kavagutti S V."/>
        </authorList>
    </citation>
    <scope>NUCLEOTIDE SEQUENCE</scope>
</reference>
<name>A0A6J7HNU7_9ZZZZ</name>
<gene>
    <name evidence="1" type="ORF">UFOPK3605_01686</name>
</gene>
<dbReference type="AlphaFoldDB" id="A0A6J7HNU7"/>
<protein>
    <submittedName>
        <fullName evidence="1">Unannotated protein</fullName>
    </submittedName>
</protein>
<proteinExistence type="predicted"/>
<evidence type="ECO:0000313" key="1">
    <source>
        <dbReference type="EMBL" id="CAB4921624.1"/>
    </source>
</evidence>
<organism evidence="1">
    <name type="scientific">freshwater metagenome</name>
    <dbReference type="NCBI Taxonomy" id="449393"/>
    <lineage>
        <taxon>unclassified sequences</taxon>
        <taxon>metagenomes</taxon>
        <taxon>ecological metagenomes</taxon>
    </lineage>
</organism>
<sequence>MALGSFSVGAESLDLALALAGPVLTAKVAPMTKATISTSGRKRRVELFKAGSSWV</sequence>
<dbReference type="EMBL" id="CAFBMM010000161">
    <property type="protein sequence ID" value="CAB4921624.1"/>
    <property type="molecule type" value="Genomic_DNA"/>
</dbReference>
<accession>A0A6J7HNU7</accession>